<feature type="transmembrane region" description="Helical" evidence="2">
    <location>
        <begin position="155"/>
        <end position="175"/>
    </location>
</feature>
<sequence length="470" mass="51414">MKQAIAEVLRVAVPLMISTGMFSLVLFVDRTFLLWHEPSQMGAAMAAGNLFWVCICVFVGIASMTGAIASQYVGAGQRSRIGRLLWQSIWFSLATMPLFLILGWNAERLFQWTGQTPKLIPMEAVYFRVLMWGGAAEVMQTALSGFFSGTHRTRTIAIVSVFSGLLNLVLDAILIFGLDPAWWGGQGDRIGELGIVGAGIASVIAFWFKPICYGAILLRPRFRHTYGILRGLCWDRRMMSRLIYFGFPAGLMYTTEAGAFTVIVLMIGRLGDVPLQATTMAINFNMIAFIPLVGMSIAASVLVGQHLVRSGPRFAIARVHAALLIAWAYAAAWALAYWFGAELLISLYELSPPALTSDGVASDPTMSLRIAEGLLGFVAIYVLLDATQLILAGVLRGAGDTWFVLLAGLSVSIIALAIGIALEPDWELGTPSVDVALNWWWWVLTCWVISLAVAMAARYLQGSWQKMRMV</sequence>
<feature type="transmembrane region" description="Helical" evidence="2">
    <location>
        <begin position="12"/>
        <end position="35"/>
    </location>
</feature>
<dbReference type="GO" id="GO:0042910">
    <property type="term" value="F:xenobiotic transmembrane transporter activity"/>
    <property type="evidence" value="ECO:0007669"/>
    <property type="project" value="InterPro"/>
</dbReference>
<proteinExistence type="predicted"/>
<keyword evidence="2" id="KW-1133">Transmembrane helix</keyword>
<feature type="transmembrane region" description="Helical" evidence="2">
    <location>
        <begin position="315"/>
        <end position="339"/>
    </location>
</feature>
<dbReference type="RefSeq" id="WP_146576364.1">
    <property type="nucleotide sequence ID" value="NZ_SJPM01000001.1"/>
</dbReference>
<feature type="transmembrane region" description="Helical" evidence="2">
    <location>
        <begin position="440"/>
        <end position="460"/>
    </location>
</feature>
<feature type="transmembrane region" description="Helical" evidence="2">
    <location>
        <begin position="242"/>
        <end position="268"/>
    </location>
</feature>
<dbReference type="GO" id="GO:0015297">
    <property type="term" value="F:antiporter activity"/>
    <property type="evidence" value="ECO:0007669"/>
    <property type="project" value="InterPro"/>
</dbReference>
<name>A0A5C6AWS3_9BACT</name>
<evidence type="ECO:0000256" key="1">
    <source>
        <dbReference type="ARBA" id="ARBA00022448"/>
    </source>
</evidence>
<keyword evidence="2" id="KW-0812">Transmembrane</keyword>
<evidence type="ECO:0000256" key="2">
    <source>
        <dbReference type="SAM" id="Phobius"/>
    </source>
</evidence>
<feature type="transmembrane region" description="Helical" evidence="2">
    <location>
        <begin position="124"/>
        <end position="143"/>
    </location>
</feature>
<dbReference type="GO" id="GO:0005886">
    <property type="term" value="C:plasma membrane"/>
    <property type="evidence" value="ECO:0007669"/>
    <property type="project" value="TreeGrafter"/>
</dbReference>
<feature type="transmembrane region" description="Helical" evidence="2">
    <location>
        <begin position="195"/>
        <end position="218"/>
    </location>
</feature>
<keyword evidence="2" id="KW-0472">Membrane</keyword>
<dbReference type="AlphaFoldDB" id="A0A5C6AWS3"/>
<keyword evidence="1" id="KW-0813">Transport</keyword>
<feature type="transmembrane region" description="Helical" evidence="2">
    <location>
        <begin position="280"/>
        <end position="303"/>
    </location>
</feature>
<dbReference type="EMBL" id="SJPM01000001">
    <property type="protein sequence ID" value="TWU03957.1"/>
    <property type="molecule type" value="Genomic_DNA"/>
</dbReference>
<dbReference type="InterPro" id="IPR002528">
    <property type="entry name" value="MATE_fam"/>
</dbReference>
<keyword evidence="4" id="KW-1185">Reference proteome</keyword>
<dbReference type="CDD" id="cd13133">
    <property type="entry name" value="MATE_like_7"/>
    <property type="match status" value="1"/>
</dbReference>
<feature type="transmembrane region" description="Helical" evidence="2">
    <location>
        <begin position="84"/>
        <end position="104"/>
    </location>
</feature>
<reference evidence="3 4" key="1">
    <citation type="submission" date="2019-02" db="EMBL/GenBank/DDBJ databases">
        <title>Deep-cultivation of Planctomycetes and their phenomic and genomic characterization uncovers novel biology.</title>
        <authorList>
            <person name="Wiegand S."/>
            <person name="Jogler M."/>
            <person name="Boedeker C."/>
            <person name="Pinto D."/>
            <person name="Vollmers J."/>
            <person name="Rivas-Marin E."/>
            <person name="Kohn T."/>
            <person name="Peeters S.H."/>
            <person name="Heuer A."/>
            <person name="Rast P."/>
            <person name="Oberbeckmann S."/>
            <person name="Bunk B."/>
            <person name="Jeske O."/>
            <person name="Meyerdierks A."/>
            <person name="Storesund J.E."/>
            <person name="Kallscheuer N."/>
            <person name="Luecker S."/>
            <person name="Lage O.M."/>
            <person name="Pohl T."/>
            <person name="Merkel B.J."/>
            <person name="Hornburger P."/>
            <person name="Mueller R.-W."/>
            <person name="Bruemmer F."/>
            <person name="Labrenz M."/>
            <person name="Spormann A.M."/>
            <person name="Op Den Camp H."/>
            <person name="Overmann J."/>
            <person name="Amann R."/>
            <person name="Jetten M.S.M."/>
            <person name="Mascher T."/>
            <person name="Medema M.H."/>
            <person name="Devos D.P."/>
            <person name="Kaster A.-K."/>
            <person name="Ovreas L."/>
            <person name="Rohde M."/>
            <person name="Galperin M.Y."/>
            <person name="Jogler C."/>
        </authorList>
    </citation>
    <scope>NUCLEOTIDE SEQUENCE [LARGE SCALE GENOMIC DNA]</scope>
    <source>
        <strain evidence="3 4">Pla100</strain>
    </source>
</reference>
<evidence type="ECO:0000313" key="4">
    <source>
        <dbReference type="Proteomes" id="UP000316213"/>
    </source>
</evidence>
<dbReference type="NCBIfam" id="TIGR00797">
    <property type="entry name" value="matE"/>
    <property type="match status" value="1"/>
</dbReference>
<feature type="transmembrane region" description="Helical" evidence="2">
    <location>
        <begin position="50"/>
        <end position="72"/>
    </location>
</feature>
<organism evidence="3 4">
    <name type="scientific">Neorhodopirellula pilleata</name>
    <dbReference type="NCBI Taxonomy" id="2714738"/>
    <lineage>
        <taxon>Bacteria</taxon>
        <taxon>Pseudomonadati</taxon>
        <taxon>Planctomycetota</taxon>
        <taxon>Planctomycetia</taxon>
        <taxon>Pirellulales</taxon>
        <taxon>Pirellulaceae</taxon>
        <taxon>Neorhodopirellula</taxon>
    </lineage>
</organism>
<gene>
    <name evidence="3" type="primary">mdtK_1</name>
    <name evidence="3" type="ORF">Pla100_08930</name>
</gene>
<dbReference type="PANTHER" id="PTHR43298">
    <property type="entry name" value="MULTIDRUG RESISTANCE PROTEIN NORM-RELATED"/>
    <property type="match status" value="1"/>
</dbReference>
<protein>
    <submittedName>
        <fullName evidence="3">Multidrug resistance protein MdtK</fullName>
    </submittedName>
</protein>
<dbReference type="PANTHER" id="PTHR43298:SF2">
    <property type="entry name" value="FMN_FAD EXPORTER YEEO-RELATED"/>
    <property type="match status" value="1"/>
</dbReference>
<dbReference type="OrthoDB" id="9805232at2"/>
<dbReference type="Pfam" id="PF01554">
    <property type="entry name" value="MatE"/>
    <property type="match status" value="2"/>
</dbReference>
<dbReference type="InterPro" id="IPR050222">
    <property type="entry name" value="MATE_MdtK"/>
</dbReference>
<feature type="transmembrane region" description="Helical" evidence="2">
    <location>
        <begin position="402"/>
        <end position="420"/>
    </location>
</feature>
<comment type="caution">
    <text evidence="3">The sequence shown here is derived from an EMBL/GenBank/DDBJ whole genome shotgun (WGS) entry which is preliminary data.</text>
</comment>
<evidence type="ECO:0000313" key="3">
    <source>
        <dbReference type="EMBL" id="TWU03957.1"/>
    </source>
</evidence>
<feature type="transmembrane region" description="Helical" evidence="2">
    <location>
        <begin position="374"/>
        <end position="395"/>
    </location>
</feature>
<dbReference type="Proteomes" id="UP000316213">
    <property type="component" value="Unassembled WGS sequence"/>
</dbReference>
<accession>A0A5C6AWS3</accession>